<keyword evidence="4" id="KW-1185">Reference proteome</keyword>
<keyword evidence="2" id="KW-0472">Membrane</keyword>
<feature type="compositionally biased region" description="Polar residues" evidence="1">
    <location>
        <begin position="603"/>
        <end position="616"/>
    </location>
</feature>
<sequence length="671" mass="74211">MALTVAMTNLYCICLQKASNPGNEGARAKMLVPRFLNCMSTRTTWLRQSTKKSALNIDTRATPFTTTTTTTSTSSLVTWTLENDPIRTSRDALHPSSLSTVQRRASTYYRPHDDTHNDISATHTRTNNNIAYLANFRNQRITYQRTTYQRTTYQRTTYQRNTYQRTTYQRTTYQRIAHVTAHVGTAYIDTTDYYARHYSTQPTPSPVIPVTSSVVPTSPQVSITLPTTPSPLTPITPSPSSGIVTSTESTIATFSTTNVIPPTATSTSGPGSGPGTGPGSGYGENSGSSPGHGLSRQSKLVIIIIGGTLGCLALICVVSFLVHRWRQRRLRRVGRGGITDVFLANDGFMKLSTGMSGGKEQGGKRGSDLTEYKARTVKRESRGPNFIHEELGEGRYRSWHDPQGRASNESKRSIIKAMMSSRRASLASSRRSSFQNLRQTPGPQGSSPSMVGEDFLFYGAGIYTPDMLNGPHKIIGGSQASSLSGGRESRTFLRDSEYYHDDRRSYNTNSSRVSLGGSITASDAYLLARDVYGYDEEEGGGEERIPQEEQVAFIKAQQQDMDRQRYEQQLWLDRMEEALRERSDSNSGGYPSRTLLESDDPQNKSSTLDGGLSNRSSKLHEEHEELDNCIDMSDLGTSRPLSLDQESIISERLTHNISPTTTTLTGELEYL</sequence>
<name>A0A9P5SUV4_9FUNG</name>
<feature type="transmembrane region" description="Helical" evidence="2">
    <location>
        <begin position="300"/>
        <end position="322"/>
    </location>
</feature>
<comment type="caution">
    <text evidence="3">The sequence shown here is derived from an EMBL/GenBank/DDBJ whole genome shotgun (WGS) entry which is preliminary data.</text>
</comment>
<feature type="compositionally biased region" description="Gly residues" evidence="1">
    <location>
        <begin position="270"/>
        <end position="284"/>
    </location>
</feature>
<feature type="region of interest" description="Disordered" evidence="1">
    <location>
        <begin position="254"/>
        <end position="293"/>
    </location>
</feature>
<reference evidence="3" key="1">
    <citation type="journal article" date="2020" name="Fungal Divers.">
        <title>Resolving the Mortierellaceae phylogeny through synthesis of multi-gene phylogenetics and phylogenomics.</title>
        <authorList>
            <person name="Vandepol N."/>
            <person name="Liber J."/>
            <person name="Desiro A."/>
            <person name="Na H."/>
            <person name="Kennedy M."/>
            <person name="Barry K."/>
            <person name="Grigoriev I.V."/>
            <person name="Miller A.N."/>
            <person name="O'Donnell K."/>
            <person name="Stajich J.E."/>
            <person name="Bonito G."/>
        </authorList>
    </citation>
    <scope>NUCLEOTIDE SEQUENCE</scope>
    <source>
        <strain evidence="3">NVP1</strain>
    </source>
</reference>
<feature type="compositionally biased region" description="Polar residues" evidence="1">
    <location>
        <begin position="434"/>
        <end position="449"/>
    </location>
</feature>
<organism evidence="3 4">
    <name type="scientific">Podila minutissima</name>
    <dbReference type="NCBI Taxonomy" id="64525"/>
    <lineage>
        <taxon>Eukaryota</taxon>
        <taxon>Fungi</taxon>
        <taxon>Fungi incertae sedis</taxon>
        <taxon>Mucoromycota</taxon>
        <taxon>Mortierellomycotina</taxon>
        <taxon>Mortierellomycetes</taxon>
        <taxon>Mortierellales</taxon>
        <taxon>Mortierellaceae</taxon>
        <taxon>Podila</taxon>
    </lineage>
</organism>
<evidence type="ECO:0000313" key="3">
    <source>
        <dbReference type="EMBL" id="KAF9336744.1"/>
    </source>
</evidence>
<evidence type="ECO:0000256" key="2">
    <source>
        <dbReference type="SAM" id="Phobius"/>
    </source>
</evidence>
<feature type="compositionally biased region" description="Pro residues" evidence="1">
    <location>
        <begin position="228"/>
        <end position="237"/>
    </location>
</feature>
<keyword evidence="2" id="KW-1133">Transmembrane helix</keyword>
<accession>A0A9P5SUV4</accession>
<proteinExistence type="predicted"/>
<dbReference type="AlphaFoldDB" id="A0A9P5SUV4"/>
<protein>
    <submittedName>
        <fullName evidence="3">Uncharacterized protein</fullName>
    </submittedName>
</protein>
<feature type="compositionally biased region" description="Low complexity" evidence="1">
    <location>
        <begin position="420"/>
        <end position="433"/>
    </location>
</feature>
<dbReference type="Proteomes" id="UP000696485">
    <property type="component" value="Unassembled WGS sequence"/>
</dbReference>
<dbReference type="EMBL" id="JAAAUY010000048">
    <property type="protein sequence ID" value="KAF9336744.1"/>
    <property type="molecule type" value="Genomic_DNA"/>
</dbReference>
<keyword evidence="2" id="KW-0812">Transmembrane</keyword>
<evidence type="ECO:0000313" key="4">
    <source>
        <dbReference type="Proteomes" id="UP000696485"/>
    </source>
</evidence>
<evidence type="ECO:0000256" key="1">
    <source>
        <dbReference type="SAM" id="MobiDB-lite"/>
    </source>
</evidence>
<feature type="region of interest" description="Disordered" evidence="1">
    <location>
        <begin position="579"/>
        <end position="624"/>
    </location>
</feature>
<gene>
    <name evidence="3" type="ORF">BG006_007521</name>
</gene>
<feature type="region of interest" description="Disordered" evidence="1">
    <location>
        <begin position="420"/>
        <end position="450"/>
    </location>
</feature>
<feature type="region of interest" description="Disordered" evidence="1">
    <location>
        <begin position="225"/>
        <end position="244"/>
    </location>
</feature>